<accession>A0AAV1RCG3</accession>
<sequence length="60" mass="6820">MGRRFGRLKRMVRQQRGKLKLALNENAKAPIVAKVFKDGSRAENAFVYHLEVYSDSPTLG</sequence>
<evidence type="ECO:0000313" key="2">
    <source>
        <dbReference type="Proteomes" id="UP001314170"/>
    </source>
</evidence>
<keyword evidence="2" id="KW-1185">Reference proteome</keyword>
<comment type="caution">
    <text evidence="1">The sequence shown here is derived from an EMBL/GenBank/DDBJ whole genome shotgun (WGS) entry which is preliminary data.</text>
</comment>
<dbReference type="Proteomes" id="UP001314170">
    <property type="component" value="Unassembled WGS sequence"/>
</dbReference>
<gene>
    <name evidence="1" type="ORF">DCAF_LOCUS9265</name>
</gene>
<dbReference type="EMBL" id="CAWUPB010000913">
    <property type="protein sequence ID" value="CAK7332999.1"/>
    <property type="molecule type" value="Genomic_DNA"/>
</dbReference>
<protein>
    <submittedName>
        <fullName evidence="1">Uncharacterized protein</fullName>
    </submittedName>
</protein>
<name>A0AAV1RCG3_9ROSI</name>
<evidence type="ECO:0000313" key="1">
    <source>
        <dbReference type="EMBL" id="CAK7332999.1"/>
    </source>
</evidence>
<organism evidence="1 2">
    <name type="scientific">Dovyalis caffra</name>
    <dbReference type="NCBI Taxonomy" id="77055"/>
    <lineage>
        <taxon>Eukaryota</taxon>
        <taxon>Viridiplantae</taxon>
        <taxon>Streptophyta</taxon>
        <taxon>Embryophyta</taxon>
        <taxon>Tracheophyta</taxon>
        <taxon>Spermatophyta</taxon>
        <taxon>Magnoliopsida</taxon>
        <taxon>eudicotyledons</taxon>
        <taxon>Gunneridae</taxon>
        <taxon>Pentapetalae</taxon>
        <taxon>rosids</taxon>
        <taxon>fabids</taxon>
        <taxon>Malpighiales</taxon>
        <taxon>Salicaceae</taxon>
        <taxon>Flacourtieae</taxon>
        <taxon>Dovyalis</taxon>
    </lineage>
</organism>
<dbReference type="AlphaFoldDB" id="A0AAV1RCG3"/>
<reference evidence="1 2" key="1">
    <citation type="submission" date="2024-01" db="EMBL/GenBank/DDBJ databases">
        <authorList>
            <person name="Waweru B."/>
        </authorList>
    </citation>
    <scope>NUCLEOTIDE SEQUENCE [LARGE SCALE GENOMIC DNA]</scope>
</reference>
<proteinExistence type="predicted"/>